<evidence type="ECO:0000313" key="1">
    <source>
        <dbReference type="EMBL" id="MFD1847280.1"/>
    </source>
</evidence>
<gene>
    <name evidence="1" type="ORF">ACFSFX_11810</name>
</gene>
<dbReference type="RefSeq" id="WP_343880604.1">
    <property type="nucleotide sequence ID" value="NZ_BAAAIJ010000048.1"/>
</dbReference>
<dbReference type="Proteomes" id="UP001597307">
    <property type="component" value="Unassembled WGS sequence"/>
</dbReference>
<evidence type="ECO:0000313" key="2">
    <source>
        <dbReference type="Proteomes" id="UP001597307"/>
    </source>
</evidence>
<proteinExistence type="predicted"/>
<sequence length="58" mass="6500">MPSAIRLSPKTEARLDQLAALDQLKWEYQLAQKAADVRAADHDTVTSLAVRCDLSFDR</sequence>
<reference evidence="2" key="1">
    <citation type="journal article" date="2019" name="Int. J. Syst. Evol. Microbiol.">
        <title>The Global Catalogue of Microorganisms (GCM) 10K type strain sequencing project: providing services to taxonomists for standard genome sequencing and annotation.</title>
        <authorList>
            <consortium name="The Broad Institute Genomics Platform"/>
            <consortium name="The Broad Institute Genome Sequencing Center for Infectious Disease"/>
            <person name="Wu L."/>
            <person name="Ma J."/>
        </authorList>
    </citation>
    <scope>NUCLEOTIDE SEQUENCE [LARGE SCALE GENOMIC DNA]</scope>
    <source>
        <strain evidence="2">JCM 11496</strain>
    </source>
</reference>
<protein>
    <submittedName>
        <fullName evidence="1">Uncharacterized protein</fullName>
    </submittedName>
</protein>
<accession>A0ABW4Q963</accession>
<organism evidence="1 2">
    <name type="scientific">Arthrobacter flavus</name>
    <dbReference type="NCBI Taxonomy" id="95172"/>
    <lineage>
        <taxon>Bacteria</taxon>
        <taxon>Bacillati</taxon>
        <taxon>Actinomycetota</taxon>
        <taxon>Actinomycetes</taxon>
        <taxon>Micrococcales</taxon>
        <taxon>Micrococcaceae</taxon>
        <taxon>Arthrobacter</taxon>
    </lineage>
</organism>
<name>A0ABW4Q963_9MICC</name>
<keyword evidence="2" id="KW-1185">Reference proteome</keyword>
<dbReference type="EMBL" id="JBHUGA010000043">
    <property type="protein sequence ID" value="MFD1847280.1"/>
    <property type="molecule type" value="Genomic_DNA"/>
</dbReference>
<comment type="caution">
    <text evidence="1">The sequence shown here is derived from an EMBL/GenBank/DDBJ whole genome shotgun (WGS) entry which is preliminary data.</text>
</comment>